<comment type="caution">
    <text evidence="2">The sequence shown here is derived from an EMBL/GenBank/DDBJ whole genome shotgun (WGS) entry which is preliminary data.</text>
</comment>
<feature type="region of interest" description="Disordered" evidence="1">
    <location>
        <begin position="655"/>
        <end position="771"/>
    </location>
</feature>
<evidence type="ECO:0000313" key="3">
    <source>
        <dbReference type="Proteomes" id="UP000807716"/>
    </source>
</evidence>
<sequence>MPLHQSRILTSPTHDWKRTSTFATNELHPATSNGLFAKSLIGSNVLGTNATSWSLGLGIELDHIFSAAVSGSLQDQNEELQSIEELPSQEHEHEQSDTSSPPRPLNERPRAFPFTGTEGNATSVREDKSNGVSAYAGRGSVPPSPSLRSVATIPDSARPMAGFSGRRLSYPVASVLTTGLEPCSTETSPRPLSTSSSATTRSDRMMDHARIFPGRLRTSSGSLRDAYAGRHTPVLRSAGFSDAASPALSTYSGGRWGARSGSVPGSGPSTPRAPVSRGEAGYMGKQTFIAYSKSSPRSALMGSMNAVYNTSTSSSLSCQGSQSDINIHGGEAAAGGGISRKFGSLDTMQSSPWMTPSIQRAASVRTYESVGSRLPRHGSAGSVRGSPMIPMTRDAAAAEEGRLDQELRALRRRSMTNEIYRSHSVGCLPHGAHGGGSRSFEASVPGCNSPPMRRVGRKRVISSPSIGSIRSLMTPIVGGGGQGFFGGADNGSSSCHQSLTPPKSDGASESPAPSSASPPGIGGSLYLKQSYSQAPLRRGRKGMLRSVFSTPSLTSFRRSGSSFSLKTALSAIVGPLVTPPSPTPSSISTSSSTASDLIMSAPPEFSADPMSAPLSDSIPLSAEELIQAELSAIELERIERERVVAAAATAAAAAAASTTPVLQAVSPRDTTMEEAQPQDGLLLGPPGMASPMQQSRANSVMSTDTDAVSIASSSTHSATLPFSHQSRPPQSHPSQSPLSQSHPLPRPHPLPRHPTKPSSTPRDGGADDCASISSHWSKRTIQLGNLKKILTKPFAFARDHPLQRGSPFSSTAKSAKGPKSATAAAATAATPTMTPSSPAHPSQQDGKSSVRFPTKDDIRKFQWDYRRHVNPMHDDT</sequence>
<keyword evidence="3" id="KW-1185">Reference proteome</keyword>
<accession>A0A9P6U1W2</accession>
<evidence type="ECO:0000256" key="1">
    <source>
        <dbReference type="SAM" id="MobiDB-lite"/>
    </source>
</evidence>
<feature type="region of interest" description="Disordered" evidence="1">
    <location>
        <begin position="87"/>
        <end position="148"/>
    </location>
</feature>
<feature type="compositionally biased region" description="Low complexity" evidence="1">
    <location>
        <begin position="723"/>
        <end position="743"/>
    </location>
</feature>
<organism evidence="2 3">
    <name type="scientific">Actinomortierella ambigua</name>
    <dbReference type="NCBI Taxonomy" id="1343610"/>
    <lineage>
        <taxon>Eukaryota</taxon>
        <taxon>Fungi</taxon>
        <taxon>Fungi incertae sedis</taxon>
        <taxon>Mucoromycota</taxon>
        <taxon>Mortierellomycotina</taxon>
        <taxon>Mortierellomycetes</taxon>
        <taxon>Mortierellales</taxon>
        <taxon>Mortierellaceae</taxon>
        <taxon>Actinomortierella</taxon>
    </lineage>
</organism>
<proteinExistence type="predicted"/>
<feature type="region of interest" description="Disordered" evidence="1">
    <location>
        <begin position="181"/>
        <end position="201"/>
    </location>
</feature>
<feature type="compositionally biased region" description="Low complexity" evidence="1">
    <location>
        <begin position="184"/>
        <end position="200"/>
    </location>
</feature>
<gene>
    <name evidence="2" type="ORF">DFQ27_005922</name>
</gene>
<dbReference type="Proteomes" id="UP000807716">
    <property type="component" value="Unassembled WGS sequence"/>
</dbReference>
<dbReference type="OrthoDB" id="2444597at2759"/>
<feature type="region of interest" description="Disordered" evidence="1">
    <location>
        <begin position="251"/>
        <end position="278"/>
    </location>
</feature>
<feature type="compositionally biased region" description="Low complexity" evidence="1">
    <location>
        <begin position="260"/>
        <end position="270"/>
    </location>
</feature>
<protein>
    <submittedName>
        <fullName evidence="2">Uncharacterized protein</fullName>
    </submittedName>
</protein>
<feature type="region of interest" description="Disordered" evidence="1">
    <location>
        <begin position="483"/>
        <end position="524"/>
    </location>
</feature>
<feature type="compositionally biased region" description="Polar residues" evidence="1">
    <location>
        <begin position="691"/>
        <end position="722"/>
    </location>
</feature>
<evidence type="ECO:0000313" key="2">
    <source>
        <dbReference type="EMBL" id="KAG0256062.1"/>
    </source>
</evidence>
<feature type="compositionally biased region" description="Low complexity" evidence="1">
    <location>
        <begin position="809"/>
        <end position="839"/>
    </location>
</feature>
<feature type="region of interest" description="Disordered" evidence="1">
    <location>
        <begin position="801"/>
        <end position="855"/>
    </location>
</feature>
<feature type="compositionally biased region" description="Polar residues" evidence="1">
    <location>
        <begin position="490"/>
        <end position="501"/>
    </location>
</feature>
<name>A0A9P6U1W2_9FUNG</name>
<reference evidence="2" key="1">
    <citation type="journal article" date="2020" name="Fungal Divers.">
        <title>Resolving the Mortierellaceae phylogeny through synthesis of multi-gene phylogenetics and phylogenomics.</title>
        <authorList>
            <person name="Vandepol N."/>
            <person name="Liber J."/>
            <person name="Desiro A."/>
            <person name="Na H."/>
            <person name="Kennedy M."/>
            <person name="Barry K."/>
            <person name="Grigoriev I.V."/>
            <person name="Miller A.N."/>
            <person name="O'Donnell K."/>
            <person name="Stajich J.E."/>
            <person name="Bonito G."/>
        </authorList>
    </citation>
    <scope>NUCLEOTIDE SEQUENCE</scope>
    <source>
        <strain evidence="2">BC1065</strain>
    </source>
</reference>
<dbReference type="EMBL" id="JAAAJB010000428">
    <property type="protein sequence ID" value="KAG0256062.1"/>
    <property type="molecule type" value="Genomic_DNA"/>
</dbReference>
<feature type="compositionally biased region" description="Low complexity" evidence="1">
    <location>
        <begin position="504"/>
        <end position="519"/>
    </location>
</feature>
<dbReference type="AlphaFoldDB" id="A0A9P6U1W2"/>